<reference evidence="1" key="1">
    <citation type="submission" date="2020-10" db="EMBL/GenBank/DDBJ databases">
        <authorList>
            <person name="Gilroy R."/>
        </authorList>
    </citation>
    <scope>NUCLEOTIDE SEQUENCE</scope>
    <source>
        <strain evidence="1">17113</strain>
    </source>
</reference>
<evidence type="ECO:0000313" key="2">
    <source>
        <dbReference type="Proteomes" id="UP000823634"/>
    </source>
</evidence>
<proteinExistence type="predicted"/>
<evidence type="ECO:0000313" key="1">
    <source>
        <dbReference type="EMBL" id="MBO8426356.1"/>
    </source>
</evidence>
<dbReference type="EMBL" id="JADINA010000022">
    <property type="protein sequence ID" value="MBO8426356.1"/>
    <property type="molecule type" value="Genomic_DNA"/>
</dbReference>
<dbReference type="Proteomes" id="UP000823634">
    <property type="component" value="Unassembled WGS sequence"/>
</dbReference>
<accession>A0A9D9DFH6</accession>
<organism evidence="1 2">
    <name type="scientific">Candidatus Alloenteromonas pullistercoris</name>
    <dbReference type="NCBI Taxonomy" id="2840785"/>
    <lineage>
        <taxon>Bacteria</taxon>
        <taxon>Bacillati</taxon>
        <taxon>Bacillota</taxon>
        <taxon>Bacillota incertae sedis</taxon>
        <taxon>Candidatus Alloenteromonas</taxon>
    </lineage>
</organism>
<comment type="caution">
    <text evidence="1">The sequence shown here is derived from an EMBL/GenBank/DDBJ whole genome shotgun (WGS) entry which is preliminary data.</text>
</comment>
<reference evidence="1" key="2">
    <citation type="journal article" date="2021" name="PeerJ">
        <title>Extensive microbial diversity within the chicken gut microbiome revealed by metagenomics and culture.</title>
        <authorList>
            <person name="Gilroy R."/>
            <person name="Ravi A."/>
            <person name="Getino M."/>
            <person name="Pursley I."/>
            <person name="Horton D.L."/>
            <person name="Alikhan N.F."/>
            <person name="Baker D."/>
            <person name="Gharbi K."/>
            <person name="Hall N."/>
            <person name="Watson M."/>
            <person name="Adriaenssens E.M."/>
            <person name="Foster-Nyarko E."/>
            <person name="Jarju S."/>
            <person name="Secka A."/>
            <person name="Antonio M."/>
            <person name="Oren A."/>
            <person name="Chaudhuri R.R."/>
            <person name="La Ragione R."/>
            <person name="Hildebrand F."/>
            <person name="Pallen M.J."/>
        </authorList>
    </citation>
    <scope>NUCLEOTIDE SEQUENCE</scope>
    <source>
        <strain evidence="1">17113</strain>
    </source>
</reference>
<sequence length="109" mass="12410">MNPIVCRRMRKWGIRIVDLANVEEASEAKWPKGLFICRCFDVLDLAAKTVRTFFDEGELMAFLGESRRRLVCKKSYLAIDNACGFGFEKKFPTLGGAVDWLTRSLVIVC</sequence>
<name>A0A9D9DFH6_9FIRM</name>
<gene>
    <name evidence="1" type="ORF">IAC61_03440</name>
</gene>
<dbReference type="AlphaFoldDB" id="A0A9D9DFH6"/>
<protein>
    <submittedName>
        <fullName evidence="1">Uncharacterized protein</fullName>
    </submittedName>
</protein>